<dbReference type="Proteomes" id="UP000738325">
    <property type="component" value="Unassembled WGS sequence"/>
</dbReference>
<dbReference type="EMBL" id="JAAAIP010000202">
    <property type="protein sequence ID" value="KAG0322759.1"/>
    <property type="molecule type" value="Genomic_DNA"/>
</dbReference>
<evidence type="ECO:0000313" key="1">
    <source>
        <dbReference type="EMBL" id="KAG0322759.1"/>
    </source>
</evidence>
<reference evidence="1" key="1">
    <citation type="journal article" date="2020" name="Fungal Divers.">
        <title>Resolving the Mortierellaceae phylogeny through synthesis of multi-gene phylogenetics and phylogenomics.</title>
        <authorList>
            <person name="Vandepol N."/>
            <person name="Liber J."/>
            <person name="Desiro A."/>
            <person name="Na H."/>
            <person name="Kennedy M."/>
            <person name="Barry K."/>
            <person name="Grigoriev I.V."/>
            <person name="Miller A.N."/>
            <person name="O'Donnell K."/>
            <person name="Stajich J.E."/>
            <person name="Bonito G."/>
        </authorList>
    </citation>
    <scope>NUCLEOTIDE SEQUENCE</scope>
    <source>
        <strain evidence="1">REB-010B</strain>
    </source>
</reference>
<keyword evidence="2" id="KW-1185">Reference proteome</keyword>
<dbReference type="AlphaFoldDB" id="A0A9P6UWH2"/>
<sequence length="192" mass="21650">MSILDRVFAKHHYDNVADAITGENMKDPVARYIMSIVSSFAHYFTFHDQVPTHINERQGFADLTWPFITGAMTMAGVETQYPEVLIVGALERKNLEKDDLTEAKQAGQYPDGVTFWENSQIFLSEASTIHSPKAEKLRQDEKLKLGLNATEVLRRKILPNSKMAKSMRQKTRPAAVLGQPLISDFLVPRDSA</sequence>
<dbReference type="OrthoDB" id="15001at2759"/>
<evidence type="ECO:0000313" key="2">
    <source>
        <dbReference type="Proteomes" id="UP000738325"/>
    </source>
</evidence>
<comment type="caution">
    <text evidence="1">The sequence shown here is derived from an EMBL/GenBank/DDBJ whole genome shotgun (WGS) entry which is preliminary data.</text>
</comment>
<proteinExistence type="predicted"/>
<name>A0A9P6UWH2_9FUNG</name>
<protein>
    <submittedName>
        <fullName evidence="1">Uncharacterized protein</fullName>
    </submittedName>
</protein>
<organism evidence="1 2">
    <name type="scientific">Dissophora globulifera</name>
    <dbReference type="NCBI Taxonomy" id="979702"/>
    <lineage>
        <taxon>Eukaryota</taxon>
        <taxon>Fungi</taxon>
        <taxon>Fungi incertae sedis</taxon>
        <taxon>Mucoromycota</taxon>
        <taxon>Mortierellomycotina</taxon>
        <taxon>Mortierellomycetes</taxon>
        <taxon>Mortierellales</taxon>
        <taxon>Mortierellaceae</taxon>
        <taxon>Dissophora</taxon>
    </lineage>
</organism>
<gene>
    <name evidence="1" type="ORF">BGZ99_003147</name>
</gene>
<accession>A0A9P6UWH2</accession>